<feature type="compositionally biased region" description="Low complexity" evidence="1">
    <location>
        <begin position="48"/>
        <end position="70"/>
    </location>
</feature>
<keyword evidence="3" id="KW-1185">Reference proteome</keyword>
<gene>
    <name evidence="2" type="ORF">SAMN04489718_3018</name>
</gene>
<reference evidence="3" key="1">
    <citation type="submission" date="2016-10" db="EMBL/GenBank/DDBJ databases">
        <authorList>
            <person name="Varghese N."/>
            <person name="Submissions S."/>
        </authorList>
    </citation>
    <scope>NUCLEOTIDE SEQUENCE [LARGE SCALE GENOMIC DNA]</scope>
    <source>
        <strain evidence="3">DSM 45459</strain>
    </source>
</reference>
<accession>A0A1H1FFW3</accession>
<dbReference type="STRING" id="995062.SAMN04489718_3018"/>
<evidence type="ECO:0000313" key="3">
    <source>
        <dbReference type="Proteomes" id="UP000199301"/>
    </source>
</evidence>
<proteinExistence type="predicted"/>
<feature type="compositionally biased region" description="Low complexity" evidence="1">
    <location>
        <begin position="87"/>
        <end position="96"/>
    </location>
</feature>
<dbReference type="Proteomes" id="UP000199301">
    <property type="component" value="Unassembled WGS sequence"/>
</dbReference>
<feature type="compositionally biased region" description="Low complexity" evidence="1">
    <location>
        <begin position="126"/>
        <end position="135"/>
    </location>
</feature>
<dbReference type="InterPro" id="IPR013207">
    <property type="entry name" value="LGFP"/>
</dbReference>
<dbReference type="Pfam" id="PF08310">
    <property type="entry name" value="LGFP"/>
    <property type="match status" value="7"/>
</dbReference>
<name>A0A1H1FFW3_9ACTN</name>
<evidence type="ECO:0000313" key="2">
    <source>
        <dbReference type="EMBL" id="SDQ99698.1"/>
    </source>
</evidence>
<dbReference type="AlphaFoldDB" id="A0A1H1FFW3"/>
<organism evidence="2 3">
    <name type="scientific">Actinopolyspora saharensis</name>
    <dbReference type="NCBI Taxonomy" id="995062"/>
    <lineage>
        <taxon>Bacteria</taxon>
        <taxon>Bacillati</taxon>
        <taxon>Actinomycetota</taxon>
        <taxon>Actinomycetes</taxon>
        <taxon>Actinopolysporales</taxon>
        <taxon>Actinopolysporaceae</taxon>
        <taxon>Actinopolyspora</taxon>
    </lineage>
</organism>
<evidence type="ECO:0000256" key="1">
    <source>
        <dbReference type="SAM" id="MobiDB-lite"/>
    </source>
</evidence>
<sequence>MDFESKGERVQVKNLVGHAVALSTAAALVTAAPAAAENAEQNDSGNRQPSATSSQQPAPSSESSESTTEQDAAEDTAEETSAEESTAESSETDSAQQETTEQGATERSSSEQKSVERSSEPAGEESTTSRSTASTGDPLRGPVYGETPKTPGSAEADEQGSLETYEAAPGDGEGAIQDRYEGLDQQTKERVGQQEGDEVVVSDSLRYQDYSNARFYWSQQYGVKIVFGAVLDKYIQLGGHESLGVPSTDELTTDDGATYNEFVYSDANGDTTSAIYDHSAAGTHAILGPMLEKWRSVGGADELGYPISDTYLTYDQRATFNNFQNDATIFWTEDADAHVLRDEVRDKWGLTGGPNGPLGYPTTDQGVTPDGRGKYNHFENNASIYWTAETNAHVVRGAIRDKWSATGWERGPMGYPTSDEITAGDEVGKYNTFTGTDGLPAGIVWSPDTGAHTVQGRIAQRYMNLGGPSGVLGYPTTDESNTPDGRGKYNHFNGAGGASIYWTPGTGAREIYGGIRDHWASMGWEKSYLGYPTTGEFEIEGGRRNHFEGGHISFYRDSGQIVDRRW</sequence>
<feature type="compositionally biased region" description="Basic and acidic residues" evidence="1">
    <location>
        <begin position="108"/>
        <end position="119"/>
    </location>
</feature>
<feature type="compositionally biased region" description="Acidic residues" evidence="1">
    <location>
        <begin position="71"/>
        <end position="86"/>
    </location>
</feature>
<protein>
    <submittedName>
        <fullName evidence="2">LGFP repeat-containing protein</fullName>
    </submittedName>
</protein>
<dbReference type="RefSeq" id="WP_245695841.1">
    <property type="nucleotide sequence ID" value="NZ_FNKO01000002.1"/>
</dbReference>
<feature type="region of interest" description="Disordered" evidence="1">
    <location>
        <begin position="33"/>
        <end position="159"/>
    </location>
</feature>
<dbReference type="EMBL" id="FNKO01000002">
    <property type="protein sequence ID" value="SDQ99698.1"/>
    <property type="molecule type" value="Genomic_DNA"/>
</dbReference>